<protein>
    <recommendedName>
        <fullName evidence="3">Peptidase M56 domain-containing protein</fullName>
    </recommendedName>
</protein>
<dbReference type="Pfam" id="PF05569">
    <property type="entry name" value="Peptidase_M56"/>
    <property type="match status" value="1"/>
</dbReference>
<dbReference type="OrthoDB" id="1522859at2"/>
<dbReference type="Proteomes" id="UP000181790">
    <property type="component" value="Unassembled WGS sequence"/>
</dbReference>
<sequence length="462" mass="52888">MTPYLITSTLCMAALWVFYKLLLEKEDFHRFKRVYLLGTLAAGFIAPCLELRLPATLPVADALPIDRMPIPAEIAPFVLRSAGAASPATPAPFDWQPVWWSLYGLVTGLLLFRFGHNLYRLIRSTRLHPTVATPDATLVLVPGLPLPYTFLHYIFISQEGYRGMQIERELLTHELAHVRQRHTLDRLLLELVICFGWFNPVVYFLRRSIELNHEFLADERVNHTYQDIPQYQHLLLSKLTVQPPLALTSHFIVQTTKQRFIMMRTHTGSLKKTALISTALLAFAGTLFLGSSTTTAQTPKTGQKSPPKVVTATSPATTTKPQEVISLSELNLKKGRYYSAIRPKNSPHIALTYDQLTEEEKDLIKTADPQPYELRKTPTPEQFEDWKNPKKFGIWLDGKHIKNSELNKYKPEDIVAFSGSYVHKNARQPQGYIYQFDIMTEAAYQKYLKDWKDSPYLTIEKK</sequence>
<feature type="transmembrane region" description="Helical" evidence="2">
    <location>
        <begin position="6"/>
        <end position="22"/>
    </location>
</feature>
<proteinExistence type="predicted"/>
<evidence type="ECO:0000256" key="2">
    <source>
        <dbReference type="SAM" id="Phobius"/>
    </source>
</evidence>
<feature type="domain" description="Peptidase M56" evidence="3">
    <location>
        <begin position="167"/>
        <end position="262"/>
    </location>
</feature>
<dbReference type="EMBL" id="MORL01000028">
    <property type="protein sequence ID" value="OIN56135.1"/>
    <property type="molecule type" value="Genomic_DNA"/>
</dbReference>
<accession>A0A1S2VCU6</accession>
<evidence type="ECO:0000256" key="1">
    <source>
        <dbReference type="SAM" id="MobiDB-lite"/>
    </source>
</evidence>
<evidence type="ECO:0000313" key="4">
    <source>
        <dbReference type="EMBL" id="OIN56135.1"/>
    </source>
</evidence>
<keyword evidence="2" id="KW-0472">Membrane</keyword>
<name>A0A1S2VCU6_9BACT</name>
<feature type="transmembrane region" description="Helical" evidence="2">
    <location>
        <begin position="136"/>
        <end position="156"/>
    </location>
</feature>
<organism evidence="4 5">
    <name type="scientific">Arsenicibacter rosenii</name>
    <dbReference type="NCBI Taxonomy" id="1750698"/>
    <lineage>
        <taxon>Bacteria</taxon>
        <taxon>Pseudomonadati</taxon>
        <taxon>Bacteroidota</taxon>
        <taxon>Cytophagia</taxon>
        <taxon>Cytophagales</taxon>
        <taxon>Spirosomataceae</taxon>
        <taxon>Arsenicibacter</taxon>
    </lineage>
</organism>
<feature type="transmembrane region" description="Helical" evidence="2">
    <location>
        <begin position="98"/>
        <end position="115"/>
    </location>
</feature>
<dbReference type="AlphaFoldDB" id="A0A1S2VCU6"/>
<gene>
    <name evidence="4" type="ORF">BLX24_26560</name>
</gene>
<dbReference type="PANTHER" id="PTHR34978">
    <property type="entry name" value="POSSIBLE SENSOR-TRANSDUCER PROTEIN BLAR"/>
    <property type="match status" value="1"/>
</dbReference>
<reference evidence="4 5" key="1">
    <citation type="submission" date="2016-10" db="EMBL/GenBank/DDBJ databases">
        <title>Arsenicibacter rosenii gen. nov., sp. nov., an efficient arsenic-methylating bacterium isolated from an arsenic-contaminated paddy soil.</title>
        <authorList>
            <person name="Huang K."/>
        </authorList>
    </citation>
    <scope>NUCLEOTIDE SEQUENCE [LARGE SCALE GENOMIC DNA]</scope>
    <source>
        <strain evidence="4 5">SM-1</strain>
    </source>
</reference>
<keyword evidence="2" id="KW-0812">Transmembrane</keyword>
<feature type="transmembrane region" description="Helical" evidence="2">
    <location>
        <begin position="34"/>
        <end position="53"/>
    </location>
</feature>
<dbReference type="InterPro" id="IPR052173">
    <property type="entry name" value="Beta-lactam_resp_regulator"/>
</dbReference>
<dbReference type="CDD" id="cd07341">
    <property type="entry name" value="M56_BlaR1_MecR1_like"/>
    <property type="match status" value="1"/>
</dbReference>
<evidence type="ECO:0000259" key="3">
    <source>
        <dbReference type="Pfam" id="PF05569"/>
    </source>
</evidence>
<evidence type="ECO:0000313" key="5">
    <source>
        <dbReference type="Proteomes" id="UP000181790"/>
    </source>
</evidence>
<feature type="region of interest" description="Disordered" evidence="1">
    <location>
        <begin position="294"/>
        <end position="317"/>
    </location>
</feature>
<dbReference type="InterPro" id="IPR008756">
    <property type="entry name" value="Peptidase_M56"/>
</dbReference>
<dbReference type="PANTHER" id="PTHR34978:SF3">
    <property type="entry name" value="SLR0241 PROTEIN"/>
    <property type="match status" value="1"/>
</dbReference>
<keyword evidence="5" id="KW-1185">Reference proteome</keyword>
<comment type="caution">
    <text evidence="4">The sequence shown here is derived from an EMBL/GenBank/DDBJ whole genome shotgun (WGS) entry which is preliminary data.</text>
</comment>
<feature type="compositionally biased region" description="Polar residues" evidence="1">
    <location>
        <begin position="294"/>
        <end position="304"/>
    </location>
</feature>
<keyword evidence="2" id="KW-1133">Transmembrane helix</keyword>